<reference evidence="2 3" key="1">
    <citation type="submission" date="2018-11" db="EMBL/GenBank/DDBJ databases">
        <authorList>
            <person name="Ye M.-Q."/>
            <person name="Du Z.-J."/>
        </authorList>
    </citation>
    <scope>NUCLEOTIDE SEQUENCE [LARGE SCALE GENOMIC DNA]</scope>
    <source>
        <strain evidence="2 3">U0105</strain>
    </source>
</reference>
<comment type="caution">
    <text evidence="2">The sequence shown here is derived from an EMBL/GenBank/DDBJ whole genome shotgun (WGS) entry which is preliminary data.</text>
</comment>
<organism evidence="2 3">
    <name type="scientific">Alteromonas sediminis</name>
    <dbReference type="NCBI Taxonomy" id="2259342"/>
    <lineage>
        <taxon>Bacteria</taxon>
        <taxon>Pseudomonadati</taxon>
        <taxon>Pseudomonadota</taxon>
        <taxon>Gammaproteobacteria</taxon>
        <taxon>Alteromonadales</taxon>
        <taxon>Alteromonadaceae</taxon>
        <taxon>Alteromonas/Salinimonas group</taxon>
        <taxon>Alteromonas</taxon>
    </lineage>
</organism>
<dbReference type="GO" id="GO:0016787">
    <property type="term" value="F:hydrolase activity"/>
    <property type="evidence" value="ECO:0007669"/>
    <property type="project" value="UniProtKB-KW"/>
</dbReference>
<protein>
    <submittedName>
        <fullName evidence="2">Histidine phosphatase family protein</fullName>
    </submittedName>
</protein>
<dbReference type="AlphaFoldDB" id="A0A3N5Y4U7"/>
<keyword evidence="3" id="KW-1185">Reference proteome</keyword>
<dbReference type="InterPro" id="IPR051021">
    <property type="entry name" value="Mito_Ser/Thr_phosphatase"/>
</dbReference>
<dbReference type="OrthoDB" id="280692at2"/>
<dbReference type="PANTHER" id="PTHR20935">
    <property type="entry name" value="PHOSPHOGLYCERATE MUTASE-RELATED"/>
    <property type="match status" value="1"/>
</dbReference>
<dbReference type="SMART" id="SM00855">
    <property type="entry name" value="PGAM"/>
    <property type="match status" value="1"/>
</dbReference>
<dbReference type="InterPro" id="IPR013078">
    <property type="entry name" value="His_Pase_superF_clade-1"/>
</dbReference>
<evidence type="ECO:0000256" key="1">
    <source>
        <dbReference type="ARBA" id="ARBA00022801"/>
    </source>
</evidence>
<dbReference type="RefSeq" id="WP_124026651.1">
    <property type="nucleotide sequence ID" value="NZ_JBHRSN010000005.1"/>
</dbReference>
<accession>A0A3N5Y4U7</accession>
<dbReference type="CDD" id="cd07067">
    <property type="entry name" value="HP_PGM_like"/>
    <property type="match status" value="1"/>
</dbReference>
<keyword evidence="1" id="KW-0378">Hydrolase</keyword>
<dbReference type="InterPro" id="IPR029033">
    <property type="entry name" value="His_PPase_superfam"/>
</dbReference>
<evidence type="ECO:0000313" key="2">
    <source>
        <dbReference type="EMBL" id="RPJ68650.1"/>
    </source>
</evidence>
<name>A0A3N5Y4U7_9ALTE</name>
<dbReference type="EMBL" id="RPOK01000001">
    <property type="protein sequence ID" value="RPJ68650.1"/>
    <property type="molecule type" value="Genomic_DNA"/>
</dbReference>
<sequence length="224" mass="25009">MATLTLVRHGQASFGSADYDQLSPLGQQQCVWLGEYFKDSGKHFDHVVRGTLKRHQQSADCIMGSFPEVKAVDTDPRLNEFAFVEVVKAYLKKHPSLTPQADTPPREYYRILKKAMYAWQQDELDGALLSESWLDFKTRTHAALHDLLNSEYKNILVVSSGGAISLVLQSVLHAPDKTAIALNLQMKNASVSECFFGKGQASLSLFNSTSYMETAARREAITYS</sequence>
<evidence type="ECO:0000313" key="3">
    <source>
        <dbReference type="Proteomes" id="UP000275281"/>
    </source>
</evidence>
<gene>
    <name evidence="2" type="ORF">DRW07_04435</name>
</gene>
<dbReference type="SUPFAM" id="SSF53254">
    <property type="entry name" value="Phosphoglycerate mutase-like"/>
    <property type="match status" value="1"/>
</dbReference>
<dbReference type="Proteomes" id="UP000275281">
    <property type="component" value="Unassembled WGS sequence"/>
</dbReference>
<dbReference type="PANTHER" id="PTHR20935:SF0">
    <property type="entry name" value="SERINE_THREONINE-PROTEIN PHOSPHATASE PGAM5, MITOCHONDRIAL"/>
    <property type="match status" value="1"/>
</dbReference>
<proteinExistence type="predicted"/>
<dbReference type="Pfam" id="PF00300">
    <property type="entry name" value="His_Phos_1"/>
    <property type="match status" value="1"/>
</dbReference>
<dbReference type="Gene3D" id="3.40.50.1240">
    <property type="entry name" value="Phosphoglycerate mutase-like"/>
    <property type="match status" value="1"/>
</dbReference>